<dbReference type="InterPro" id="IPR006366">
    <property type="entry name" value="CobA/CysG_C"/>
</dbReference>
<evidence type="ECO:0000313" key="9">
    <source>
        <dbReference type="Proteomes" id="UP000016662"/>
    </source>
</evidence>
<dbReference type="InterPro" id="IPR000878">
    <property type="entry name" value="4pyrrol_Mease"/>
</dbReference>
<dbReference type="PANTHER" id="PTHR45790">
    <property type="entry name" value="SIROHEME SYNTHASE-RELATED"/>
    <property type="match status" value="1"/>
</dbReference>
<dbReference type="Gene3D" id="3.40.1010.10">
    <property type="entry name" value="Cobalt-precorrin-4 Transmethylase, Domain 1"/>
    <property type="match status" value="1"/>
</dbReference>
<evidence type="ECO:0000256" key="4">
    <source>
        <dbReference type="ARBA" id="ARBA00022691"/>
    </source>
</evidence>
<comment type="caution">
    <text evidence="8">The sequence shown here is derived from an EMBL/GenBank/DDBJ whole genome shotgun (WGS) entry which is preliminary data.</text>
</comment>
<dbReference type="Gene3D" id="3.40.50.10090">
    <property type="match status" value="2"/>
</dbReference>
<evidence type="ECO:0000256" key="3">
    <source>
        <dbReference type="ARBA" id="ARBA00022679"/>
    </source>
</evidence>
<gene>
    <name evidence="8" type="ORF">RUMCAL_03368</name>
</gene>
<sequence length="495" mass="52870">MKTGTVFLVGAGPGDPALLTEQGKACLEQADVVVYDALACSSVLNLTRPDCKLIFAGKTAGNHHKKQSETNQLLAELAQQGKRVVRLKGGDPFVFGRGGEEAQVLQSLGIPFQIVSGVSSCYSVPAYAGIPVTHREYAPAFHVITGHRKTEQHTELDYATLAKLDGTLVFLMSLSNLPAIATSLIQQGKSPDTPAAVIQQGTTARQRVVTAPLSEIAAEVQRQGIHTPAMTVIGDVVSLRQQLSWFGMGELSGKKVLLTGTPAYTRKAAEQLCSCGAEPVEVSLIYPKASSPDVLKALPWQSYTWAVLTSANGVEQLFASLKQSHVDLRRLLHLHFAAIGNGTAQALAEYGIFVDCVPEHFDSRSLAEALIPQLTMQDRVLLLRAENGSVILPQLLEQAGKAVDTVPLYRVQTDLRKRELLLQELADTDYVFLASASAARAFAEMTAGTETAAKLISIGNATTKAAETAGLSVAETAVQSDIAGMIACIRKENEV</sequence>
<dbReference type="NCBIfam" id="TIGR01469">
    <property type="entry name" value="cobA_cysG_Cterm"/>
    <property type="match status" value="1"/>
</dbReference>
<dbReference type="GO" id="GO:0019354">
    <property type="term" value="P:siroheme biosynthetic process"/>
    <property type="evidence" value="ECO:0007669"/>
    <property type="project" value="InterPro"/>
</dbReference>
<name>U2K4Y0_9FIRM</name>
<reference evidence="8 9" key="1">
    <citation type="submission" date="2013-07" db="EMBL/GenBank/DDBJ databases">
        <authorList>
            <person name="Weinstock G."/>
            <person name="Sodergren E."/>
            <person name="Wylie T."/>
            <person name="Fulton L."/>
            <person name="Fulton R."/>
            <person name="Fronick C."/>
            <person name="O'Laughlin M."/>
            <person name="Godfrey J."/>
            <person name="Miner T."/>
            <person name="Herter B."/>
            <person name="Appelbaum E."/>
            <person name="Cordes M."/>
            <person name="Lek S."/>
            <person name="Wollam A."/>
            <person name="Pepin K.H."/>
            <person name="Palsikar V.B."/>
            <person name="Mitreva M."/>
            <person name="Wilson R.K."/>
        </authorList>
    </citation>
    <scope>NUCLEOTIDE SEQUENCE [LARGE SCALE GENOMIC DNA]</scope>
    <source>
        <strain evidence="8 9">ATCC 27760</strain>
    </source>
</reference>
<feature type="domain" description="Tetrapyrrole biosynthesis uroporphyrinogen III synthase" evidence="7">
    <location>
        <begin position="268"/>
        <end position="487"/>
    </location>
</feature>
<keyword evidence="4" id="KW-0949">S-adenosyl-L-methionine</keyword>
<keyword evidence="2 8" id="KW-0489">Methyltransferase</keyword>
<dbReference type="Pfam" id="PF00590">
    <property type="entry name" value="TP_methylase"/>
    <property type="match status" value="1"/>
</dbReference>
<dbReference type="FunFam" id="3.30.950.10:FF:000001">
    <property type="entry name" value="Siroheme synthase"/>
    <property type="match status" value="1"/>
</dbReference>
<dbReference type="PATRIC" id="fig|411473.3.peg.2829"/>
<dbReference type="InterPro" id="IPR003754">
    <property type="entry name" value="4pyrrol_synth_uPrphyn_synth"/>
</dbReference>
<dbReference type="Pfam" id="PF02602">
    <property type="entry name" value="HEM4"/>
    <property type="match status" value="1"/>
</dbReference>
<keyword evidence="9" id="KW-1185">Reference proteome</keyword>
<feature type="domain" description="Tetrapyrrole methylase" evidence="6">
    <location>
        <begin position="5"/>
        <end position="217"/>
    </location>
</feature>
<accession>U2K4Y0</accession>
<keyword evidence="5" id="KW-0627">Porphyrin biosynthesis</keyword>
<dbReference type="CDD" id="cd06578">
    <property type="entry name" value="HemD"/>
    <property type="match status" value="1"/>
</dbReference>
<dbReference type="GO" id="GO:0004852">
    <property type="term" value="F:uroporphyrinogen-III synthase activity"/>
    <property type="evidence" value="ECO:0007669"/>
    <property type="project" value="InterPro"/>
</dbReference>
<dbReference type="GO" id="GO:0004851">
    <property type="term" value="F:uroporphyrin-III C-methyltransferase activity"/>
    <property type="evidence" value="ECO:0007669"/>
    <property type="project" value="UniProtKB-EC"/>
</dbReference>
<evidence type="ECO:0000256" key="1">
    <source>
        <dbReference type="ARBA" id="ARBA00012162"/>
    </source>
</evidence>
<evidence type="ECO:0000256" key="2">
    <source>
        <dbReference type="ARBA" id="ARBA00022603"/>
    </source>
</evidence>
<proteinExistence type="predicted"/>
<keyword evidence="3 8" id="KW-0808">Transferase</keyword>
<dbReference type="OrthoDB" id="9815856at2"/>
<evidence type="ECO:0000259" key="7">
    <source>
        <dbReference type="Pfam" id="PF02602"/>
    </source>
</evidence>
<dbReference type="InterPro" id="IPR014776">
    <property type="entry name" value="4pyrrole_Mease_sub2"/>
</dbReference>
<dbReference type="InterPro" id="IPR035996">
    <property type="entry name" value="4pyrrol_Methylase_sf"/>
</dbReference>
<dbReference type="EC" id="2.1.1.107" evidence="1"/>
<dbReference type="Proteomes" id="UP000016662">
    <property type="component" value="Unassembled WGS sequence"/>
</dbReference>
<dbReference type="Gene3D" id="3.30.950.10">
    <property type="entry name" value="Methyltransferase, Cobalt-precorrin-4 Transmethylase, Domain 2"/>
    <property type="match status" value="1"/>
</dbReference>
<dbReference type="GO" id="GO:0032259">
    <property type="term" value="P:methylation"/>
    <property type="evidence" value="ECO:0007669"/>
    <property type="project" value="UniProtKB-KW"/>
</dbReference>
<dbReference type="EMBL" id="AWVF01000447">
    <property type="protein sequence ID" value="ERJ87332.1"/>
    <property type="molecule type" value="Genomic_DNA"/>
</dbReference>
<dbReference type="HOGENOM" id="CLU_011276_6_0_9"/>
<evidence type="ECO:0000313" key="8">
    <source>
        <dbReference type="EMBL" id="ERJ87332.1"/>
    </source>
</evidence>
<protein>
    <recommendedName>
        <fullName evidence="1">uroporphyrinogen-III C-methyltransferase</fullName>
        <ecNumber evidence="1">2.1.1.107</ecNumber>
    </recommendedName>
</protein>
<dbReference type="CDD" id="cd11642">
    <property type="entry name" value="SUMT"/>
    <property type="match status" value="1"/>
</dbReference>
<dbReference type="FunFam" id="3.40.1010.10:FF:000001">
    <property type="entry name" value="Siroheme synthase"/>
    <property type="match status" value="1"/>
</dbReference>
<dbReference type="SUPFAM" id="SSF69618">
    <property type="entry name" value="HemD-like"/>
    <property type="match status" value="1"/>
</dbReference>
<dbReference type="STRING" id="411473.RUMCAL_03368"/>
<dbReference type="InterPro" id="IPR036108">
    <property type="entry name" value="4pyrrol_syn_uPrphyn_synt_sf"/>
</dbReference>
<dbReference type="NCBIfam" id="NF004790">
    <property type="entry name" value="PRK06136.1"/>
    <property type="match status" value="1"/>
</dbReference>
<dbReference type="PANTHER" id="PTHR45790:SF3">
    <property type="entry name" value="S-ADENOSYL-L-METHIONINE-DEPENDENT UROPORPHYRINOGEN III METHYLTRANSFERASE, CHLOROPLASTIC"/>
    <property type="match status" value="1"/>
</dbReference>
<dbReference type="RefSeq" id="WP_021681678.1">
    <property type="nucleotide sequence ID" value="NZ_KI260360.1"/>
</dbReference>
<evidence type="ECO:0000256" key="5">
    <source>
        <dbReference type="ARBA" id="ARBA00023244"/>
    </source>
</evidence>
<dbReference type="InterPro" id="IPR014777">
    <property type="entry name" value="4pyrrole_Mease_sub1"/>
</dbReference>
<dbReference type="eggNOG" id="COG0007">
    <property type="taxonomic scope" value="Bacteria"/>
</dbReference>
<dbReference type="InterPro" id="IPR050161">
    <property type="entry name" value="Siro_Cobalamin_biosynth"/>
</dbReference>
<evidence type="ECO:0000259" key="6">
    <source>
        <dbReference type="Pfam" id="PF00590"/>
    </source>
</evidence>
<dbReference type="AlphaFoldDB" id="U2K4Y0"/>
<organism evidence="8 9">
    <name type="scientific">Ruminococcus callidus ATCC 27760</name>
    <dbReference type="NCBI Taxonomy" id="411473"/>
    <lineage>
        <taxon>Bacteria</taxon>
        <taxon>Bacillati</taxon>
        <taxon>Bacillota</taxon>
        <taxon>Clostridia</taxon>
        <taxon>Eubacteriales</taxon>
        <taxon>Oscillospiraceae</taxon>
        <taxon>Ruminococcus</taxon>
    </lineage>
</organism>
<dbReference type="SUPFAM" id="SSF53790">
    <property type="entry name" value="Tetrapyrrole methylase"/>
    <property type="match status" value="1"/>
</dbReference>